<protein>
    <submittedName>
        <fullName evidence="1">Uncharacterized protein</fullName>
    </submittedName>
</protein>
<accession>A0A5B7IH12</accession>
<evidence type="ECO:0000313" key="1">
    <source>
        <dbReference type="EMBL" id="MPC81316.1"/>
    </source>
</evidence>
<proteinExistence type="predicted"/>
<evidence type="ECO:0000313" key="2">
    <source>
        <dbReference type="Proteomes" id="UP000324222"/>
    </source>
</evidence>
<dbReference type="Proteomes" id="UP000324222">
    <property type="component" value="Unassembled WGS sequence"/>
</dbReference>
<gene>
    <name evidence="1" type="ORF">E2C01_075923</name>
</gene>
<sequence>MQQSRETVIEKVKQHFADDVIILSSPGYASIMAFRNSASFVLKMVKDDKAHDDLKHSKIQIARSIEQECKDMKCNRTHYNLHIDKDKMDETVSPTLSSLISLISPKMKRTSLAAAMVGNIVTSQVTNQPTDLQIALGLLTRDSKKVVDQLYDFRVTCSYDEVMRFKKSAAHASYSDACLQRLSDASSRLLQTTLMLTFHRPGNKPTRT</sequence>
<comment type="caution">
    <text evidence="1">The sequence shown here is derived from an EMBL/GenBank/DDBJ whole genome shotgun (WGS) entry which is preliminary data.</text>
</comment>
<organism evidence="1 2">
    <name type="scientific">Portunus trituberculatus</name>
    <name type="common">Swimming crab</name>
    <name type="synonym">Neptunus trituberculatus</name>
    <dbReference type="NCBI Taxonomy" id="210409"/>
    <lineage>
        <taxon>Eukaryota</taxon>
        <taxon>Metazoa</taxon>
        <taxon>Ecdysozoa</taxon>
        <taxon>Arthropoda</taxon>
        <taxon>Crustacea</taxon>
        <taxon>Multicrustacea</taxon>
        <taxon>Malacostraca</taxon>
        <taxon>Eumalacostraca</taxon>
        <taxon>Eucarida</taxon>
        <taxon>Decapoda</taxon>
        <taxon>Pleocyemata</taxon>
        <taxon>Brachyura</taxon>
        <taxon>Eubrachyura</taxon>
        <taxon>Portunoidea</taxon>
        <taxon>Portunidae</taxon>
        <taxon>Portuninae</taxon>
        <taxon>Portunus</taxon>
    </lineage>
</organism>
<keyword evidence="2" id="KW-1185">Reference proteome</keyword>
<reference evidence="1 2" key="1">
    <citation type="submission" date="2019-05" db="EMBL/GenBank/DDBJ databases">
        <title>Another draft genome of Portunus trituberculatus and its Hox gene families provides insights of decapod evolution.</title>
        <authorList>
            <person name="Jeong J.-H."/>
            <person name="Song I."/>
            <person name="Kim S."/>
            <person name="Choi T."/>
            <person name="Kim D."/>
            <person name="Ryu S."/>
            <person name="Kim W."/>
        </authorList>
    </citation>
    <scope>NUCLEOTIDE SEQUENCE [LARGE SCALE GENOMIC DNA]</scope>
    <source>
        <tissue evidence="1">Muscle</tissue>
    </source>
</reference>
<name>A0A5B7IH12_PORTR</name>
<dbReference type="AlphaFoldDB" id="A0A5B7IH12"/>
<dbReference type="EMBL" id="VSRR010056584">
    <property type="protein sequence ID" value="MPC81316.1"/>
    <property type="molecule type" value="Genomic_DNA"/>
</dbReference>